<feature type="region of interest" description="Disordered" evidence="6">
    <location>
        <begin position="217"/>
        <end position="237"/>
    </location>
</feature>
<dbReference type="Gene3D" id="3.40.50.10140">
    <property type="entry name" value="Toll/interleukin-1 receptor homology (TIR) domain"/>
    <property type="match status" value="1"/>
</dbReference>
<reference evidence="9" key="1">
    <citation type="submission" date="2019-02" db="EMBL/GenBank/DDBJ databases">
        <authorList>
            <person name="Gruber-Vodicka R. H."/>
            <person name="Seah K. B. B."/>
        </authorList>
    </citation>
    <scope>NUCLEOTIDE SEQUENCE</scope>
    <source>
        <strain evidence="9">BECK_BY19</strain>
        <strain evidence="8">BECK_BY8</strain>
    </source>
</reference>
<organism evidence="9">
    <name type="scientific">Candidatus Kentrum sp. UNK</name>
    <dbReference type="NCBI Taxonomy" id="2126344"/>
    <lineage>
        <taxon>Bacteria</taxon>
        <taxon>Pseudomonadati</taxon>
        <taxon>Pseudomonadota</taxon>
        <taxon>Gammaproteobacteria</taxon>
        <taxon>Candidatus Kentrum</taxon>
    </lineage>
</organism>
<dbReference type="InterPro" id="IPR004610">
    <property type="entry name" value="RecJ"/>
</dbReference>
<dbReference type="SUPFAM" id="SSF52200">
    <property type="entry name" value="Toll/Interleukin receptor TIR domain"/>
    <property type="match status" value="1"/>
</dbReference>
<dbReference type="Pfam" id="PF17768">
    <property type="entry name" value="RecJ_OB"/>
    <property type="match status" value="1"/>
</dbReference>
<dbReference type="PROSITE" id="PS50104">
    <property type="entry name" value="TIR"/>
    <property type="match status" value="1"/>
</dbReference>
<dbReference type="SUPFAM" id="SSF64182">
    <property type="entry name" value="DHH phosphoesterases"/>
    <property type="match status" value="1"/>
</dbReference>
<dbReference type="FunFam" id="3.90.1640.30:FF:000001">
    <property type="entry name" value="Single-stranded-DNA-specific exonuclease RecJ"/>
    <property type="match status" value="1"/>
</dbReference>
<dbReference type="PANTHER" id="PTHR30255:SF2">
    <property type="entry name" value="SINGLE-STRANDED-DNA-SPECIFIC EXONUCLEASE RECJ"/>
    <property type="match status" value="1"/>
</dbReference>
<dbReference type="InterPro" id="IPR038763">
    <property type="entry name" value="DHH_sf"/>
</dbReference>
<evidence type="ECO:0000256" key="5">
    <source>
        <dbReference type="ARBA" id="ARBA00022839"/>
    </source>
</evidence>
<dbReference type="GO" id="GO:0008409">
    <property type="term" value="F:5'-3' exonuclease activity"/>
    <property type="evidence" value="ECO:0007669"/>
    <property type="project" value="InterPro"/>
</dbReference>
<dbReference type="EMBL" id="CAADFZ010000007">
    <property type="protein sequence ID" value="VFK59439.1"/>
    <property type="molecule type" value="Genomic_DNA"/>
</dbReference>
<dbReference type="GO" id="GO:0007165">
    <property type="term" value="P:signal transduction"/>
    <property type="evidence" value="ECO:0007669"/>
    <property type="project" value="InterPro"/>
</dbReference>
<evidence type="ECO:0000256" key="6">
    <source>
        <dbReference type="SAM" id="MobiDB-lite"/>
    </source>
</evidence>
<dbReference type="Gene3D" id="3.90.1640.30">
    <property type="match status" value="1"/>
</dbReference>
<proteinExistence type="inferred from homology"/>
<dbReference type="InterPro" id="IPR051673">
    <property type="entry name" value="SSDNA_exonuclease_RecJ"/>
</dbReference>
<dbReference type="InterPro" id="IPR000157">
    <property type="entry name" value="TIR_dom"/>
</dbReference>
<dbReference type="PANTHER" id="PTHR30255">
    <property type="entry name" value="SINGLE-STRANDED-DNA-SPECIFIC EXONUCLEASE RECJ"/>
    <property type="match status" value="1"/>
</dbReference>
<dbReference type="EMBL" id="CAADGD010000005">
    <property type="protein sequence ID" value="VFK68735.1"/>
    <property type="molecule type" value="Genomic_DNA"/>
</dbReference>
<evidence type="ECO:0000256" key="1">
    <source>
        <dbReference type="ARBA" id="ARBA00005915"/>
    </source>
</evidence>
<feature type="domain" description="TIR" evidence="7">
    <location>
        <begin position="2"/>
        <end position="138"/>
    </location>
</feature>
<dbReference type="InterPro" id="IPR001667">
    <property type="entry name" value="DDH_dom"/>
</dbReference>
<evidence type="ECO:0000256" key="3">
    <source>
        <dbReference type="ARBA" id="ARBA00022722"/>
    </source>
</evidence>
<dbReference type="Pfam" id="PF13676">
    <property type="entry name" value="TIR_2"/>
    <property type="match status" value="1"/>
</dbReference>
<accession>A0A451ARW9</accession>
<keyword evidence="4" id="KW-0378">Hydrolase</keyword>
<dbReference type="Pfam" id="PF02272">
    <property type="entry name" value="DHHA1"/>
    <property type="match status" value="1"/>
</dbReference>
<dbReference type="InterPro" id="IPR003156">
    <property type="entry name" value="DHHA1_dom"/>
</dbReference>
<dbReference type="Pfam" id="PF01368">
    <property type="entry name" value="DHH"/>
    <property type="match status" value="1"/>
</dbReference>
<comment type="similarity">
    <text evidence="1">Belongs to the RecJ family.</text>
</comment>
<dbReference type="GO" id="GO:0003676">
    <property type="term" value="F:nucleic acid binding"/>
    <property type="evidence" value="ECO:0007669"/>
    <property type="project" value="InterPro"/>
</dbReference>
<protein>
    <recommendedName>
        <fullName evidence="2">Single-stranded-DNA-specific exonuclease RecJ</fullName>
    </recommendedName>
</protein>
<dbReference type="GO" id="GO:0006281">
    <property type="term" value="P:DNA repair"/>
    <property type="evidence" value="ECO:0007669"/>
    <property type="project" value="InterPro"/>
</dbReference>
<dbReference type="GO" id="GO:0006310">
    <property type="term" value="P:DNA recombination"/>
    <property type="evidence" value="ECO:0007669"/>
    <property type="project" value="InterPro"/>
</dbReference>
<sequence length="826" mass="90345">MSKKTVFLSHRRDAAGRGFARSLEQALTHRGYDCFLDVDAMEAGRWTEQIRREVPLRAHFLLLLTPNALARCLDEDDWVRREYELAVRHGRNIVPVREESFDTDRERATCSESMRGVFDWQIATVSHAAFNRDVDELIRRYIPPHKAPIPATEEMVAGVEPGEPLAPPSNRPATITPDAGRSNAGASHRTQTITGSTLVGVTLNQGEIRGNVTTHAENIGASPATGPATETEKKPTTTLPSIMQSTIKTRSTKKRIVRRPAAEDAERLFPKLHPVLARVYAAREIPSAESIDYSLARLAPFHTLSGIESAAALLAGAVRSGERILIVGDFDADGATSCAVAVRGLRGMGAQADYLVPNRFEYGYGLTPEIVSVALEKKPDVLITVDNGISNLEGVAMARAHGIRTVITDHHLPGDVLPDADVLVNPNLAEDRFPSKSLAGVGVIFYVLLALRSRLQEEGWFEDSGREKPNMGRLLDLVALGTVADVVPLDDNNRILVAEGLKRIRRGDCQAGIKALLAVSKRDPERAVASDLAFAVGPRLNAAGRLTDMSLGIECLLADQPERAFELAAQLDQLNHKRQDIESAMRAQALVLLDEMELVDDAELPLGLCLHEETWHPGIIGIVASRIKDHVYRPVIAFAKDGDDDLRGSARSIPGLHIRDTLSAIATRNPALILRFGGHAMAAGLTIRSADLALFRDAFDAEVRRHLPPEALRNNLYTDGTLEEADFNLELAEALRAGGPWGQAFPEPSFDGEFDLLHRRVVGGSHLKLQIGLPASGRPIDAIAFNTSDDDWPPGARRARVVYRLDVNAFRGSRNVQLIVEYIEPR</sequence>
<name>A0A451ARW9_9GAMM</name>
<evidence type="ECO:0000313" key="9">
    <source>
        <dbReference type="EMBL" id="VFK68735.1"/>
    </source>
</evidence>
<keyword evidence="5 9" id="KW-0269">Exonuclease</keyword>
<evidence type="ECO:0000256" key="4">
    <source>
        <dbReference type="ARBA" id="ARBA00022801"/>
    </source>
</evidence>
<keyword evidence="3" id="KW-0540">Nuclease</keyword>
<evidence type="ECO:0000259" key="7">
    <source>
        <dbReference type="PROSITE" id="PS50104"/>
    </source>
</evidence>
<evidence type="ECO:0000256" key="2">
    <source>
        <dbReference type="ARBA" id="ARBA00019841"/>
    </source>
</evidence>
<evidence type="ECO:0000313" key="8">
    <source>
        <dbReference type="EMBL" id="VFK59439.1"/>
    </source>
</evidence>
<dbReference type="NCBIfam" id="TIGR00644">
    <property type="entry name" value="recJ"/>
    <property type="match status" value="1"/>
</dbReference>
<dbReference type="Gene3D" id="3.10.310.30">
    <property type="match status" value="1"/>
</dbReference>
<gene>
    <name evidence="8" type="ORF">BECKUNK1418G_GA0071005_100713</name>
    <name evidence="9" type="ORF">BECKUNK1418H_GA0071006_100539</name>
</gene>
<dbReference type="InterPro" id="IPR041122">
    <property type="entry name" value="RecJ_OB"/>
</dbReference>
<dbReference type="InterPro" id="IPR035897">
    <property type="entry name" value="Toll_tir_struct_dom_sf"/>
</dbReference>
<dbReference type="AlphaFoldDB" id="A0A451ARW9"/>